<gene>
    <name evidence="2" type="ORF">SK128_024621</name>
</gene>
<dbReference type="AlphaFoldDB" id="A0AAN8WT61"/>
<protein>
    <recommendedName>
        <fullName evidence="4">Transmembrane protein 243</fullName>
    </recommendedName>
</protein>
<keyword evidence="3" id="KW-1185">Reference proteome</keyword>
<evidence type="ECO:0008006" key="4">
    <source>
        <dbReference type="Google" id="ProtNLM"/>
    </source>
</evidence>
<feature type="transmembrane region" description="Helical" evidence="1">
    <location>
        <begin position="92"/>
        <end position="111"/>
    </location>
</feature>
<accession>A0AAN8WT61</accession>
<dbReference type="Proteomes" id="UP001381693">
    <property type="component" value="Unassembled WGS sequence"/>
</dbReference>
<keyword evidence="1" id="KW-1133">Transmembrane helix</keyword>
<feature type="transmembrane region" description="Helical" evidence="1">
    <location>
        <begin position="60"/>
        <end position="80"/>
    </location>
</feature>
<comment type="caution">
    <text evidence="2">The sequence shown here is derived from an EMBL/GenBank/DDBJ whole genome shotgun (WGS) entry which is preliminary data.</text>
</comment>
<keyword evidence="1" id="KW-0472">Membrane</keyword>
<proteinExistence type="predicted"/>
<feature type="transmembrane region" description="Helical" evidence="1">
    <location>
        <begin position="33"/>
        <end position="54"/>
    </location>
</feature>
<dbReference type="InterPro" id="IPR022564">
    <property type="entry name" value="DUF2678"/>
</dbReference>
<dbReference type="PANTHER" id="PTHR28603">
    <property type="entry name" value="TRANSMEMBRANE PROTEIN 243"/>
    <property type="match status" value="1"/>
</dbReference>
<evidence type="ECO:0000313" key="3">
    <source>
        <dbReference type="Proteomes" id="UP001381693"/>
    </source>
</evidence>
<dbReference type="PANTHER" id="PTHR28603:SF1">
    <property type="entry name" value="TRANSMEMBRANE PROTEIN 243"/>
    <property type="match status" value="1"/>
</dbReference>
<keyword evidence="1" id="KW-0812">Transmembrane</keyword>
<evidence type="ECO:0000313" key="2">
    <source>
        <dbReference type="EMBL" id="KAK7071820.1"/>
    </source>
</evidence>
<sequence>MPPRPGDDEYEPLADRPLFGVGEARPRDRMVNALIICVTTLLVFFTAVSAFIPGPSFVDILFVFCIIIICISHLALIVWYRQGDLDPKFKKLIYFNAISLILLCICGNIFFHQ</sequence>
<evidence type="ECO:0000256" key="1">
    <source>
        <dbReference type="SAM" id="Phobius"/>
    </source>
</evidence>
<name>A0AAN8WT61_HALRR</name>
<dbReference type="Pfam" id="PF10856">
    <property type="entry name" value="DUF2678"/>
    <property type="match status" value="1"/>
</dbReference>
<dbReference type="EMBL" id="JAXCGZ010013900">
    <property type="protein sequence ID" value="KAK7071820.1"/>
    <property type="molecule type" value="Genomic_DNA"/>
</dbReference>
<organism evidence="2 3">
    <name type="scientific">Halocaridina rubra</name>
    <name type="common">Hawaiian red shrimp</name>
    <dbReference type="NCBI Taxonomy" id="373956"/>
    <lineage>
        <taxon>Eukaryota</taxon>
        <taxon>Metazoa</taxon>
        <taxon>Ecdysozoa</taxon>
        <taxon>Arthropoda</taxon>
        <taxon>Crustacea</taxon>
        <taxon>Multicrustacea</taxon>
        <taxon>Malacostraca</taxon>
        <taxon>Eumalacostraca</taxon>
        <taxon>Eucarida</taxon>
        <taxon>Decapoda</taxon>
        <taxon>Pleocyemata</taxon>
        <taxon>Caridea</taxon>
        <taxon>Atyoidea</taxon>
        <taxon>Atyidae</taxon>
        <taxon>Halocaridina</taxon>
    </lineage>
</organism>
<reference evidence="2 3" key="1">
    <citation type="submission" date="2023-11" db="EMBL/GenBank/DDBJ databases">
        <title>Halocaridina rubra genome assembly.</title>
        <authorList>
            <person name="Smith C."/>
        </authorList>
    </citation>
    <scope>NUCLEOTIDE SEQUENCE [LARGE SCALE GENOMIC DNA]</scope>
    <source>
        <strain evidence="2">EP-1</strain>
        <tissue evidence="2">Whole</tissue>
    </source>
</reference>